<dbReference type="Pfam" id="PF13180">
    <property type="entry name" value="PDZ_2"/>
    <property type="match status" value="1"/>
</dbReference>
<sequence length="445" mass="49342">MLELILKTKRFFTSLAGFTSTFILCFFLASHLQAKIDQKEEQVKKRLEALDKLTKTLAIVEQYYVEDQNISDLVDKSLSGLLSNLDAHSSFLNEKDFNDMKIQTNGEFGGLGITVGMKDGALTVISPIEGTPADKAGIKSGDIILKINDEATLGINLNDAVEKMRGKPKTKIVLTIFRKGATKPFDVSLIREIIKIESVYAKMIENQNILYLRVTNFDKNVVDMAKKELKKYPKVKGIILDLRNNPGGLLNQAIGLVNLFVDKGVIVSQKGRIESENQEYKADPKNKISNASLVVLVNGGSASASEIVSGALQDLKRAVVVGENTFGKGSVQQIIPINQSEALRLTIARYYLPSGRTIQAVGVKPDIEVFPGKVNIQEDSFIIKESDLKQHLEGELEKINKDKKEDKQENKDNKNIITQKQINNDIQLKSAIDTIKILNIKQGNQ</sequence>
<dbReference type="EMBL" id="QURW01000013">
    <property type="protein sequence ID" value="RQD86964.1"/>
    <property type="molecule type" value="Genomic_DNA"/>
</dbReference>
<evidence type="ECO:0000256" key="2">
    <source>
        <dbReference type="ARBA" id="ARBA00022670"/>
    </source>
</evidence>
<dbReference type="SUPFAM" id="SSF50156">
    <property type="entry name" value="PDZ domain-like"/>
    <property type="match status" value="1"/>
</dbReference>
<dbReference type="GO" id="GO:0007165">
    <property type="term" value="P:signal transduction"/>
    <property type="evidence" value="ECO:0007669"/>
    <property type="project" value="TreeGrafter"/>
</dbReference>
<dbReference type="Proteomes" id="UP000286095">
    <property type="component" value="Unassembled WGS sequence"/>
</dbReference>
<dbReference type="Gene3D" id="2.30.42.10">
    <property type="match status" value="1"/>
</dbReference>
<evidence type="ECO:0000256" key="3">
    <source>
        <dbReference type="ARBA" id="ARBA00022801"/>
    </source>
</evidence>
<name>A0A424YZR1_9BACT</name>
<dbReference type="GO" id="GO:0008236">
    <property type="term" value="F:serine-type peptidase activity"/>
    <property type="evidence" value="ECO:0007669"/>
    <property type="project" value="UniProtKB-KW"/>
</dbReference>
<evidence type="ECO:0000259" key="7">
    <source>
        <dbReference type="PROSITE" id="PS50106"/>
    </source>
</evidence>
<comment type="caution">
    <text evidence="8">The sequence shown here is derived from an EMBL/GenBank/DDBJ whole genome shotgun (WGS) entry which is preliminary data.</text>
</comment>
<evidence type="ECO:0000256" key="5">
    <source>
        <dbReference type="RuleBase" id="RU004404"/>
    </source>
</evidence>
<evidence type="ECO:0000313" key="8">
    <source>
        <dbReference type="EMBL" id="RQD86964.1"/>
    </source>
</evidence>
<dbReference type="CDD" id="cd06782">
    <property type="entry name" value="cpPDZ_CPP-like"/>
    <property type="match status" value="1"/>
</dbReference>
<keyword evidence="2 5" id="KW-0645">Protease</keyword>
<dbReference type="SMART" id="SM00245">
    <property type="entry name" value="TSPc"/>
    <property type="match status" value="1"/>
</dbReference>
<dbReference type="InterPro" id="IPR004447">
    <property type="entry name" value="Peptidase_S41A"/>
</dbReference>
<dbReference type="STRING" id="1813019.A2J15_06205"/>
<organism evidence="8 9">
    <name type="scientific">Campylobacter hepaticus</name>
    <dbReference type="NCBI Taxonomy" id="1813019"/>
    <lineage>
        <taxon>Bacteria</taxon>
        <taxon>Pseudomonadati</taxon>
        <taxon>Campylobacterota</taxon>
        <taxon>Epsilonproteobacteria</taxon>
        <taxon>Campylobacterales</taxon>
        <taxon>Campylobacteraceae</taxon>
        <taxon>Campylobacter</taxon>
    </lineage>
</organism>
<evidence type="ECO:0000256" key="6">
    <source>
        <dbReference type="SAM" id="Coils"/>
    </source>
</evidence>
<dbReference type="RefSeq" id="WP_124134552.1">
    <property type="nucleotide sequence ID" value="NZ_QURW01000013.1"/>
</dbReference>
<dbReference type="FunFam" id="3.90.226.10:FF:000029">
    <property type="entry name" value="Peptidase, S41 family"/>
    <property type="match status" value="1"/>
</dbReference>
<accession>A0A424YZR1</accession>
<dbReference type="GO" id="GO:0004175">
    <property type="term" value="F:endopeptidase activity"/>
    <property type="evidence" value="ECO:0007669"/>
    <property type="project" value="TreeGrafter"/>
</dbReference>
<evidence type="ECO:0000256" key="4">
    <source>
        <dbReference type="ARBA" id="ARBA00022825"/>
    </source>
</evidence>
<keyword evidence="6" id="KW-0175">Coiled coil</keyword>
<comment type="similarity">
    <text evidence="1 5">Belongs to the peptidase S41A family.</text>
</comment>
<dbReference type="SMART" id="SM00228">
    <property type="entry name" value="PDZ"/>
    <property type="match status" value="1"/>
</dbReference>
<feature type="coiled-coil region" evidence="6">
    <location>
        <begin position="29"/>
        <end position="56"/>
    </location>
</feature>
<evidence type="ECO:0000256" key="1">
    <source>
        <dbReference type="ARBA" id="ARBA00009179"/>
    </source>
</evidence>
<dbReference type="GO" id="GO:0006508">
    <property type="term" value="P:proteolysis"/>
    <property type="evidence" value="ECO:0007669"/>
    <property type="project" value="UniProtKB-KW"/>
</dbReference>
<proteinExistence type="inferred from homology"/>
<dbReference type="InterPro" id="IPR005151">
    <property type="entry name" value="Tail-specific_protease"/>
</dbReference>
<reference evidence="8 9" key="1">
    <citation type="submission" date="2018-08" db="EMBL/GenBank/DDBJ databases">
        <title>Survival mechanisms of Campylobacter hepaticus identified by genomic analysis and comparative transcriptomic analysis of in vivo and in vitro derived bacteria.</title>
        <authorList>
            <person name="Van T.T.H."/>
            <person name="Moore R.J."/>
        </authorList>
    </citation>
    <scope>NUCLEOTIDE SEQUENCE [LARGE SCALE GENOMIC DNA]</scope>
    <source>
        <strain evidence="8 9">54L</strain>
    </source>
</reference>
<evidence type="ECO:0000313" key="9">
    <source>
        <dbReference type="Proteomes" id="UP000286095"/>
    </source>
</evidence>
<dbReference type="InterPro" id="IPR029045">
    <property type="entry name" value="ClpP/crotonase-like_dom_sf"/>
</dbReference>
<dbReference type="SUPFAM" id="SSF52096">
    <property type="entry name" value="ClpP/crotonase"/>
    <property type="match status" value="1"/>
</dbReference>
<dbReference type="FunFam" id="2.30.42.10:FF:000063">
    <property type="entry name" value="Peptidase, S41 family"/>
    <property type="match status" value="1"/>
</dbReference>
<dbReference type="CDD" id="cd07560">
    <property type="entry name" value="Peptidase_S41_CPP"/>
    <property type="match status" value="1"/>
</dbReference>
<dbReference type="Gene3D" id="3.90.226.10">
    <property type="entry name" value="2-enoyl-CoA Hydratase, Chain A, domain 1"/>
    <property type="match status" value="1"/>
</dbReference>
<dbReference type="Pfam" id="PF03572">
    <property type="entry name" value="Peptidase_S41"/>
    <property type="match status" value="1"/>
</dbReference>
<dbReference type="PANTHER" id="PTHR32060">
    <property type="entry name" value="TAIL-SPECIFIC PROTEASE"/>
    <property type="match status" value="1"/>
</dbReference>
<feature type="domain" description="PDZ" evidence="7">
    <location>
        <begin position="99"/>
        <end position="165"/>
    </location>
</feature>
<dbReference type="NCBIfam" id="TIGR00225">
    <property type="entry name" value="prc"/>
    <property type="match status" value="1"/>
</dbReference>
<dbReference type="PANTHER" id="PTHR32060:SF30">
    <property type="entry name" value="CARBOXY-TERMINAL PROCESSING PROTEASE CTPA"/>
    <property type="match status" value="1"/>
</dbReference>
<keyword evidence="4 5" id="KW-0720">Serine protease</keyword>
<gene>
    <name evidence="8" type="ORF">DZD40_05660</name>
</gene>
<dbReference type="PROSITE" id="PS50106">
    <property type="entry name" value="PDZ"/>
    <property type="match status" value="1"/>
</dbReference>
<dbReference type="InterPro" id="IPR036034">
    <property type="entry name" value="PDZ_sf"/>
</dbReference>
<keyword evidence="3 5" id="KW-0378">Hydrolase</keyword>
<dbReference type="Gene3D" id="3.30.750.44">
    <property type="match status" value="1"/>
</dbReference>
<dbReference type="AlphaFoldDB" id="A0A424YZR1"/>
<dbReference type="InterPro" id="IPR001478">
    <property type="entry name" value="PDZ"/>
</dbReference>
<protein>
    <submittedName>
        <fullName evidence="8">S41 family peptidase</fullName>
    </submittedName>
</protein>
<dbReference type="GO" id="GO:0030288">
    <property type="term" value="C:outer membrane-bounded periplasmic space"/>
    <property type="evidence" value="ECO:0007669"/>
    <property type="project" value="TreeGrafter"/>
</dbReference>